<evidence type="ECO:0000259" key="7">
    <source>
        <dbReference type="Pfam" id="PF00425"/>
    </source>
</evidence>
<keyword evidence="9" id="KW-1185">Reference proteome</keyword>
<comment type="catalytic activity">
    <reaction evidence="1">
        <text>chorismate = isochorismate</text>
        <dbReference type="Rhea" id="RHEA:18985"/>
        <dbReference type="ChEBI" id="CHEBI:29748"/>
        <dbReference type="ChEBI" id="CHEBI:29780"/>
        <dbReference type="EC" id="5.4.4.2"/>
    </reaction>
</comment>
<dbReference type="InterPro" id="IPR005801">
    <property type="entry name" value="ADC_synthase"/>
</dbReference>
<dbReference type="EC" id="5.4.4.2" evidence="3"/>
<evidence type="ECO:0000313" key="8">
    <source>
        <dbReference type="EMBL" id="MFD2729364.1"/>
    </source>
</evidence>
<comment type="similarity">
    <text evidence="2">Belongs to the isochorismate synthase family.</text>
</comment>
<dbReference type="SUPFAM" id="SSF56322">
    <property type="entry name" value="ADC synthase"/>
    <property type="match status" value="1"/>
</dbReference>
<evidence type="ECO:0000256" key="1">
    <source>
        <dbReference type="ARBA" id="ARBA00000799"/>
    </source>
</evidence>
<dbReference type="Gene3D" id="3.60.120.10">
    <property type="entry name" value="Anthranilate synthase"/>
    <property type="match status" value="1"/>
</dbReference>
<evidence type="ECO:0000256" key="3">
    <source>
        <dbReference type="ARBA" id="ARBA00012824"/>
    </source>
</evidence>
<sequence>MSIHLAPEYEQAYQDAKLYFSYTFDYEQDLSLAVLLRSFPEENTRFFWQTPDRQHLLVGFGQRTKLFPDDGVTMNNQKKRLHQQTMDPDNRLCLFGAFPFDVQANAAPLWNQLAEGGFLLPKVLFTFNQGRWQVTLTVKRPATFAALTTRFQKEQHRIILALSQAAPKVQKNRLVTSQEIAVKKWMETVDQAVKTIRNPNNTLKKIVLARQLALEMNEPIDQVALLQRLETQQPQTYLFYLQEGNSTFIGATPEKLLAATTKKVTTVAVAGSIQRGKTPSEDTRLGQELLHSAKNLQEHQIVVERLQKNLQPFSQSTVNVSQRTLLKNRDIQHLYAELIGTRADDGASLFEMIQQLHPTPALGGEPKQAAIEWIRTHEPVGRGLYGAPIGWVSLAEDAGEFAVGIRSAVISGKHALLYAGCGIVADSNAEEERQETKMKFQPMKRGIQDEDTTTDDD</sequence>
<comment type="caution">
    <text evidence="8">The sequence shown here is derived from an EMBL/GenBank/DDBJ whole genome shotgun (WGS) entry which is preliminary data.</text>
</comment>
<dbReference type="RefSeq" id="WP_379981634.1">
    <property type="nucleotide sequence ID" value="NZ_JBHUMO010000044.1"/>
</dbReference>
<dbReference type="PANTHER" id="PTHR42839:SF1">
    <property type="entry name" value="ISOCHORISMATE SYNTHASE MENF"/>
    <property type="match status" value="1"/>
</dbReference>
<evidence type="ECO:0000313" key="9">
    <source>
        <dbReference type="Proteomes" id="UP001597427"/>
    </source>
</evidence>
<gene>
    <name evidence="8" type="ORF">ACFSR0_07990</name>
</gene>
<evidence type="ECO:0000256" key="5">
    <source>
        <dbReference type="ARBA" id="ARBA00041564"/>
    </source>
</evidence>
<organism evidence="8 9">
    <name type="scientific">Enterococcus camelliae</name>
    <dbReference type="NCBI Taxonomy" id="453959"/>
    <lineage>
        <taxon>Bacteria</taxon>
        <taxon>Bacillati</taxon>
        <taxon>Bacillota</taxon>
        <taxon>Bacilli</taxon>
        <taxon>Lactobacillales</taxon>
        <taxon>Enterococcaceae</taxon>
        <taxon>Enterococcus</taxon>
    </lineage>
</organism>
<dbReference type="Proteomes" id="UP001597427">
    <property type="component" value="Unassembled WGS sequence"/>
</dbReference>
<dbReference type="Pfam" id="PF00425">
    <property type="entry name" value="Chorismate_bind"/>
    <property type="match status" value="1"/>
</dbReference>
<feature type="region of interest" description="Disordered" evidence="6">
    <location>
        <begin position="429"/>
        <end position="457"/>
    </location>
</feature>
<name>A0ABW5TJW9_9ENTE</name>
<reference evidence="9" key="1">
    <citation type="journal article" date="2019" name="Int. J. Syst. Evol. Microbiol.">
        <title>The Global Catalogue of Microorganisms (GCM) 10K type strain sequencing project: providing services to taxonomists for standard genome sequencing and annotation.</title>
        <authorList>
            <consortium name="The Broad Institute Genomics Platform"/>
            <consortium name="The Broad Institute Genome Sequencing Center for Infectious Disease"/>
            <person name="Wu L."/>
            <person name="Ma J."/>
        </authorList>
    </citation>
    <scope>NUCLEOTIDE SEQUENCE [LARGE SCALE GENOMIC DNA]</scope>
    <source>
        <strain evidence="9">TISTR 932</strain>
    </source>
</reference>
<dbReference type="EMBL" id="JBHUMO010000044">
    <property type="protein sequence ID" value="MFD2729364.1"/>
    <property type="molecule type" value="Genomic_DNA"/>
</dbReference>
<dbReference type="NCBIfam" id="TIGR00543">
    <property type="entry name" value="isochor_syn"/>
    <property type="match status" value="1"/>
</dbReference>
<evidence type="ECO:0000256" key="6">
    <source>
        <dbReference type="SAM" id="MobiDB-lite"/>
    </source>
</evidence>
<dbReference type="InterPro" id="IPR015890">
    <property type="entry name" value="Chorismate_C"/>
</dbReference>
<evidence type="ECO:0000256" key="2">
    <source>
        <dbReference type="ARBA" id="ARBA00005297"/>
    </source>
</evidence>
<proteinExistence type="inferred from homology"/>
<evidence type="ECO:0000256" key="4">
    <source>
        <dbReference type="ARBA" id="ARBA00023235"/>
    </source>
</evidence>
<protein>
    <recommendedName>
        <fullName evidence="3">isochorismate synthase</fullName>
        <ecNumber evidence="3">5.4.4.2</ecNumber>
    </recommendedName>
    <alternativeName>
        <fullName evidence="5">Isochorismate mutase</fullName>
    </alternativeName>
</protein>
<dbReference type="InterPro" id="IPR004561">
    <property type="entry name" value="IsoChor_synthase"/>
</dbReference>
<keyword evidence="4" id="KW-0413">Isomerase</keyword>
<accession>A0ABW5TJW9</accession>
<dbReference type="PANTHER" id="PTHR42839">
    <property type="entry name" value="ISOCHORISMATE SYNTHASE ENTC"/>
    <property type="match status" value="1"/>
</dbReference>
<feature type="domain" description="Chorismate-utilising enzyme C-terminal" evidence="7">
    <location>
        <begin position="183"/>
        <end position="439"/>
    </location>
</feature>